<keyword evidence="10 21" id="KW-0547">Nucleotide-binding</keyword>
<dbReference type="Proteomes" id="UP001247805">
    <property type="component" value="Unassembled WGS sequence"/>
</dbReference>
<evidence type="ECO:0000256" key="2">
    <source>
        <dbReference type="ARBA" id="ARBA00004799"/>
    </source>
</evidence>
<sequence>MTPSTSLSDAALLSTQASDKEAWDLQQWLIYLNEIHPSNIELGLERVSTVFNKLALNYADKTVVTVAGTNGKGTTSALIEQGLLVAHKSVGVFSSPHLIDYRERVRINGAMLPESAHCSAFLKVDQARGDVLLTYFEFGTLAALQLMFDAGVDYWLLEVGLGGRLDAVNIVDPDIAVITSIDLDHQDWLGHTKELIAKEKAGIFRSNIPAVIGEPEPPQSLKQAVVDYQVDARWQGVNFSYWVDEQGYHWQGEQRKFSGLPVPFIPLQNVSTALEVIELLALELTAESLKAVIQQTKLVGRRQIIQDKPMIMLDVAHNPQATRLLAADLRQENCKRILAVVGMLADKDIEQTLKPMQDIVDDWFCADLDVPRGAKASVLLSALQQSTVTYRNVQQAFLAAIKEARPEDCVIVFGSFFTIADILNYTSNHLISEEL</sequence>
<gene>
    <name evidence="24" type="primary">folC</name>
    <name evidence="24" type="ORF">RS130_13495</name>
</gene>
<dbReference type="InterPro" id="IPR004101">
    <property type="entry name" value="Mur_ligase_C"/>
</dbReference>
<organism evidence="24 25">
    <name type="scientific">Paraglaciecola aquimarina</name>
    <dbReference type="NCBI Taxonomy" id="1235557"/>
    <lineage>
        <taxon>Bacteria</taxon>
        <taxon>Pseudomonadati</taxon>
        <taxon>Pseudomonadota</taxon>
        <taxon>Gammaproteobacteria</taxon>
        <taxon>Alteromonadales</taxon>
        <taxon>Alteromonadaceae</taxon>
        <taxon>Paraglaciecola</taxon>
    </lineage>
</organism>
<comment type="pathway">
    <text evidence="3">Cofactor biosynthesis; tetrahydrofolylpolyglutamate biosynthesis.</text>
</comment>
<protein>
    <recommendedName>
        <fullName evidence="7">Dihydrofolate synthase/folylpolyglutamate synthase</fullName>
        <ecNumber evidence="5">6.3.2.12</ecNumber>
        <ecNumber evidence="6">6.3.2.17</ecNumber>
    </recommendedName>
    <alternativeName>
        <fullName evidence="16">Folylpoly-gamma-glutamate synthetase-dihydrofolate synthetase</fullName>
    </alternativeName>
    <alternativeName>
        <fullName evidence="14">Folylpolyglutamate synthetase</fullName>
    </alternativeName>
    <alternativeName>
        <fullName evidence="15">Tetrahydrofolylpolyglutamate synthase</fullName>
    </alternativeName>
</protein>
<dbReference type="RefSeq" id="WP_316028057.1">
    <property type="nucleotide sequence ID" value="NZ_JAWDIO010000002.1"/>
</dbReference>
<reference evidence="24 25" key="1">
    <citation type="submission" date="2023-10" db="EMBL/GenBank/DDBJ databases">
        <title>Glaciecola aquimarina strain GGW-M5 nov., isolated from a coastal seawater.</title>
        <authorList>
            <person name="Bayburt H."/>
            <person name="Kim J.M."/>
            <person name="Choi B.J."/>
            <person name="Jeon C.O."/>
        </authorList>
    </citation>
    <scope>NUCLEOTIDE SEQUENCE [LARGE SCALE GENOMIC DNA]</scope>
    <source>
        <strain evidence="24 25">KCTC 32108</strain>
    </source>
</reference>
<dbReference type="PIRSF" id="PIRSF001563">
    <property type="entry name" value="Folylpolyglu_synth"/>
    <property type="match status" value="1"/>
</dbReference>
<comment type="catalytic activity">
    <reaction evidence="20">
        <text>7,8-dihydropteroate + L-glutamate + ATP = 7,8-dihydrofolate + ADP + phosphate + H(+)</text>
        <dbReference type="Rhea" id="RHEA:23584"/>
        <dbReference type="ChEBI" id="CHEBI:15378"/>
        <dbReference type="ChEBI" id="CHEBI:17839"/>
        <dbReference type="ChEBI" id="CHEBI:29985"/>
        <dbReference type="ChEBI" id="CHEBI:30616"/>
        <dbReference type="ChEBI" id="CHEBI:43474"/>
        <dbReference type="ChEBI" id="CHEBI:57451"/>
        <dbReference type="ChEBI" id="CHEBI:456216"/>
        <dbReference type="EC" id="6.3.2.12"/>
    </reaction>
</comment>
<evidence type="ECO:0000256" key="21">
    <source>
        <dbReference type="PIRNR" id="PIRNR001563"/>
    </source>
</evidence>
<evidence type="ECO:0000256" key="6">
    <source>
        <dbReference type="ARBA" id="ARBA00013025"/>
    </source>
</evidence>
<dbReference type="Gene3D" id="3.40.1190.10">
    <property type="entry name" value="Mur-like, catalytic domain"/>
    <property type="match status" value="1"/>
</dbReference>
<evidence type="ECO:0000256" key="17">
    <source>
        <dbReference type="ARBA" id="ARBA00047493"/>
    </source>
</evidence>
<comment type="catalytic activity">
    <reaction evidence="18">
        <text>10-formyltetrahydrofolyl-(gamma-L-Glu)(n) + L-glutamate + ATP = 10-formyltetrahydrofolyl-(gamma-L-Glu)(n+1) + ADP + phosphate + H(+)</text>
        <dbReference type="Rhea" id="RHEA:51904"/>
        <dbReference type="Rhea" id="RHEA-COMP:13088"/>
        <dbReference type="Rhea" id="RHEA-COMP:14300"/>
        <dbReference type="ChEBI" id="CHEBI:15378"/>
        <dbReference type="ChEBI" id="CHEBI:29985"/>
        <dbReference type="ChEBI" id="CHEBI:30616"/>
        <dbReference type="ChEBI" id="CHEBI:43474"/>
        <dbReference type="ChEBI" id="CHEBI:134413"/>
        <dbReference type="ChEBI" id="CHEBI:456216"/>
        <dbReference type="EC" id="6.3.2.17"/>
    </reaction>
</comment>
<dbReference type="Pfam" id="PF02875">
    <property type="entry name" value="Mur_ligase_C"/>
    <property type="match status" value="1"/>
</dbReference>
<evidence type="ECO:0000256" key="7">
    <source>
        <dbReference type="ARBA" id="ARBA00019357"/>
    </source>
</evidence>
<dbReference type="PANTHER" id="PTHR11136">
    <property type="entry name" value="FOLYLPOLYGLUTAMATE SYNTHASE-RELATED"/>
    <property type="match status" value="1"/>
</dbReference>
<dbReference type="Pfam" id="PF08245">
    <property type="entry name" value="Mur_ligase_M"/>
    <property type="match status" value="1"/>
</dbReference>
<dbReference type="InterPro" id="IPR013221">
    <property type="entry name" value="Mur_ligase_cen"/>
</dbReference>
<feature type="domain" description="Mur ligase central" evidence="23">
    <location>
        <begin position="66"/>
        <end position="206"/>
    </location>
</feature>
<evidence type="ECO:0000256" key="20">
    <source>
        <dbReference type="ARBA" id="ARBA00049161"/>
    </source>
</evidence>
<comment type="pathway">
    <text evidence="2">Cofactor biosynthesis; tetrahydrofolate biosynthesis; 7,8-dihydrofolate from 2-amino-4-hydroxy-6-hydroxymethyl-7,8-dihydropteridine diphosphate and 4-aminobenzoate: step 2/2.</text>
</comment>
<evidence type="ECO:0000259" key="23">
    <source>
        <dbReference type="Pfam" id="PF08245"/>
    </source>
</evidence>
<evidence type="ECO:0000256" key="3">
    <source>
        <dbReference type="ARBA" id="ARBA00005150"/>
    </source>
</evidence>
<dbReference type="InterPro" id="IPR036615">
    <property type="entry name" value="Mur_ligase_C_dom_sf"/>
</dbReference>
<evidence type="ECO:0000256" key="8">
    <source>
        <dbReference type="ARBA" id="ARBA00022598"/>
    </source>
</evidence>
<dbReference type="GO" id="GO:0004326">
    <property type="term" value="F:tetrahydrofolylpolyglutamate synthase activity"/>
    <property type="evidence" value="ECO:0007669"/>
    <property type="project" value="UniProtKB-EC"/>
</dbReference>
<evidence type="ECO:0000256" key="4">
    <source>
        <dbReference type="ARBA" id="ARBA00008276"/>
    </source>
</evidence>
<dbReference type="EMBL" id="JAWDIO010000002">
    <property type="protein sequence ID" value="MDU0354798.1"/>
    <property type="molecule type" value="Genomic_DNA"/>
</dbReference>
<dbReference type="NCBIfam" id="TIGR01499">
    <property type="entry name" value="folC"/>
    <property type="match status" value="1"/>
</dbReference>
<evidence type="ECO:0000256" key="15">
    <source>
        <dbReference type="ARBA" id="ARBA00030592"/>
    </source>
</evidence>
<dbReference type="GO" id="GO:0008841">
    <property type="term" value="F:dihydrofolate synthase activity"/>
    <property type="evidence" value="ECO:0007669"/>
    <property type="project" value="UniProtKB-EC"/>
</dbReference>
<evidence type="ECO:0000256" key="19">
    <source>
        <dbReference type="ARBA" id="ARBA00049035"/>
    </source>
</evidence>
<evidence type="ECO:0000256" key="5">
    <source>
        <dbReference type="ARBA" id="ARBA00013023"/>
    </source>
</evidence>
<evidence type="ECO:0000256" key="16">
    <source>
        <dbReference type="ARBA" id="ARBA00032510"/>
    </source>
</evidence>
<keyword evidence="25" id="KW-1185">Reference proteome</keyword>
<keyword evidence="9" id="KW-0479">Metal-binding</keyword>
<comment type="similarity">
    <text evidence="4 21">Belongs to the folylpolyglutamate synthase family.</text>
</comment>
<dbReference type="InterPro" id="IPR001645">
    <property type="entry name" value="Folylpolyglutamate_synth"/>
</dbReference>
<evidence type="ECO:0000313" key="25">
    <source>
        <dbReference type="Proteomes" id="UP001247805"/>
    </source>
</evidence>
<evidence type="ECO:0000256" key="12">
    <source>
        <dbReference type="ARBA" id="ARBA00022842"/>
    </source>
</evidence>
<name>A0ABU3SXS4_9ALTE</name>
<dbReference type="InterPro" id="IPR036565">
    <property type="entry name" value="Mur-like_cat_sf"/>
</dbReference>
<accession>A0ABU3SXS4</accession>
<comment type="catalytic activity">
    <reaction evidence="17">
        <text>(6S)-5,6,7,8-tetrahydrofolyl-(gamma-L-Glu)(n) + L-glutamate + ATP = (6S)-5,6,7,8-tetrahydrofolyl-(gamma-L-Glu)(n+1) + ADP + phosphate + H(+)</text>
        <dbReference type="Rhea" id="RHEA:10580"/>
        <dbReference type="Rhea" id="RHEA-COMP:14738"/>
        <dbReference type="Rhea" id="RHEA-COMP:14740"/>
        <dbReference type="ChEBI" id="CHEBI:15378"/>
        <dbReference type="ChEBI" id="CHEBI:29985"/>
        <dbReference type="ChEBI" id="CHEBI:30616"/>
        <dbReference type="ChEBI" id="CHEBI:43474"/>
        <dbReference type="ChEBI" id="CHEBI:141005"/>
        <dbReference type="ChEBI" id="CHEBI:456216"/>
        <dbReference type="EC" id="6.3.2.17"/>
    </reaction>
</comment>
<comment type="caution">
    <text evidence="24">The sequence shown here is derived from an EMBL/GenBank/DDBJ whole genome shotgun (WGS) entry which is preliminary data.</text>
</comment>
<evidence type="ECO:0000313" key="24">
    <source>
        <dbReference type="EMBL" id="MDU0354798.1"/>
    </source>
</evidence>
<dbReference type="Gene3D" id="3.90.190.20">
    <property type="entry name" value="Mur ligase, C-terminal domain"/>
    <property type="match status" value="1"/>
</dbReference>
<evidence type="ECO:0000256" key="1">
    <source>
        <dbReference type="ARBA" id="ARBA00002714"/>
    </source>
</evidence>
<evidence type="ECO:0000256" key="18">
    <source>
        <dbReference type="ARBA" id="ARBA00047808"/>
    </source>
</evidence>
<comment type="catalytic activity">
    <reaction evidence="19">
        <text>(6R)-5,10-methylenetetrahydrofolyl-(gamma-L-Glu)(n) + L-glutamate + ATP = (6R)-5,10-methylenetetrahydrofolyl-(gamma-L-Glu)(n+1) + ADP + phosphate + H(+)</text>
        <dbReference type="Rhea" id="RHEA:51912"/>
        <dbReference type="Rhea" id="RHEA-COMP:13257"/>
        <dbReference type="Rhea" id="RHEA-COMP:13258"/>
        <dbReference type="ChEBI" id="CHEBI:15378"/>
        <dbReference type="ChEBI" id="CHEBI:29985"/>
        <dbReference type="ChEBI" id="CHEBI:30616"/>
        <dbReference type="ChEBI" id="CHEBI:43474"/>
        <dbReference type="ChEBI" id="CHEBI:136572"/>
        <dbReference type="ChEBI" id="CHEBI:456216"/>
        <dbReference type="EC" id="6.3.2.17"/>
    </reaction>
</comment>
<keyword evidence="12" id="KW-0460">Magnesium</keyword>
<keyword evidence="11 21" id="KW-0067">ATP-binding</keyword>
<evidence type="ECO:0000256" key="10">
    <source>
        <dbReference type="ARBA" id="ARBA00022741"/>
    </source>
</evidence>
<evidence type="ECO:0000256" key="14">
    <source>
        <dbReference type="ARBA" id="ARBA00030048"/>
    </source>
</evidence>
<feature type="domain" description="Mur ligase C-terminal" evidence="22">
    <location>
        <begin position="300"/>
        <end position="416"/>
    </location>
</feature>
<evidence type="ECO:0000256" key="9">
    <source>
        <dbReference type="ARBA" id="ARBA00022723"/>
    </source>
</evidence>
<evidence type="ECO:0000259" key="22">
    <source>
        <dbReference type="Pfam" id="PF02875"/>
    </source>
</evidence>
<dbReference type="SUPFAM" id="SSF53244">
    <property type="entry name" value="MurD-like peptide ligases, peptide-binding domain"/>
    <property type="match status" value="1"/>
</dbReference>
<evidence type="ECO:0000256" key="13">
    <source>
        <dbReference type="ARBA" id="ARBA00022909"/>
    </source>
</evidence>
<evidence type="ECO:0000256" key="11">
    <source>
        <dbReference type="ARBA" id="ARBA00022840"/>
    </source>
</evidence>
<dbReference type="NCBIfam" id="NF008101">
    <property type="entry name" value="PRK10846.1"/>
    <property type="match status" value="1"/>
</dbReference>
<comment type="function">
    <text evidence="1">Functions in two distinct reactions of the de novo folate biosynthetic pathway. Catalyzes the addition of a glutamate residue to dihydropteroate (7,8-dihydropteroate or H2Pte) to form dihydrofolate (7,8-dihydrofolate monoglutamate or H2Pte-Glu). Also catalyzes successive additions of L-glutamate to tetrahydrofolate or 10-formyltetrahydrofolate or 5,10-methylenetetrahydrofolate, leading to folylpolyglutamate derivatives.</text>
</comment>
<proteinExistence type="inferred from homology"/>
<dbReference type="PANTHER" id="PTHR11136:SF0">
    <property type="entry name" value="DIHYDROFOLATE SYNTHETASE-RELATED"/>
    <property type="match status" value="1"/>
</dbReference>
<dbReference type="EC" id="6.3.2.17" evidence="6"/>
<dbReference type="EC" id="6.3.2.12" evidence="5"/>
<keyword evidence="13" id="KW-0289">Folate biosynthesis</keyword>
<keyword evidence="8 21" id="KW-0436">Ligase</keyword>
<dbReference type="SUPFAM" id="SSF53623">
    <property type="entry name" value="MurD-like peptide ligases, catalytic domain"/>
    <property type="match status" value="1"/>
</dbReference>